<dbReference type="Pfam" id="PF17919">
    <property type="entry name" value="RT_RNaseH_2"/>
    <property type="match status" value="1"/>
</dbReference>
<feature type="domain" description="Reverse transcriptase/retrotransposon-derived protein RNase H-like" evidence="2">
    <location>
        <begin position="63"/>
        <end position="149"/>
    </location>
</feature>
<name>A0A3Q7J5Y6_SOLLC</name>
<dbReference type="PANTHER" id="PTHR37984:SF5">
    <property type="entry name" value="PROTEIN NYNRIN-LIKE"/>
    <property type="match status" value="1"/>
</dbReference>
<proteinExistence type="predicted"/>
<evidence type="ECO:0000313" key="4">
    <source>
        <dbReference type="Proteomes" id="UP000004994"/>
    </source>
</evidence>
<dbReference type="Proteomes" id="UP000004994">
    <property type="component" value="Chromosome 12"/>
</dbReference>
<dbReference type="InterPro" id="IPR041577">
    <property type="entry name" value="RT_RNaseH_2"/>
</dbReference>
<keyword evidence="1" id="KW-0511">Multifunctional enzyme</keyword>
<accession>A0A3Q7J5Y6</accession>
<dbReference type="STRING" id="4081.A0A3Q7J5Y6"/>
<dbReference type="InParanoid" id="A0A3Q7J5Y6"/>
<dbReference type="EnsemblPlants" id="Solyc12g019597.1.1">
    <property type="protein sequence ID" value="Solyc12g019597.1.1"/>
    <property type="gene ID" value="Solyc12g019597.1"/>
</dbReference>
<sequence length="191" mass="22727">MKKYEFSQQDIKFLGVNWQAPRNVKDFRSFIGLAIYYRKFIVGYSKREETVTNLLKKDTKWVWSERCQEAFQKLKEAIANEPMLKLPDFKLLFEVHCVASTKDIGGMLVEEGHHVQKIVVIVHLRTDNVENTFYAFSQKVVSIVYYILKLDIGFFYRIKLYQDGTMRQYWIEDDLLHFKRERIVVPNQSGL</sequence>
<dbReference type="InterPro" id="IPR043128">
    <property type="entry name" value="Rev_trsase/Diguanyl_cyclase"/>
</dbReference>
<evidence type="ECO:0000256" key="1">
    <source>
        <dbReference type="ARBA" id="ARBA00023268"/>
    </source>
</evidence>
<organism evidence="3">
    <name type="scientific">Solanum lycopersicum</name>
    <name type="common">Tomato</name>
    <name type="synonym">Lycopersicon esculentum</name>
    <dbReference type="NCBI Taxonomy" id="4081"/>
    <lineage>
        <taxon>Eukaryota</taxon>
        <taxon>Viridiplantae</taxon>
        <taxon>Streptophyta</taxon>
        <taxon>Embryophyta</taxon>
        <taxon>Tracheophyta</taxon>
        <taxon>Spermatophyta</taxon>
        <taxon>Magnoliopsida</taxon>
        <taxon>eudicotyledons</taxon>
        <taxon>Gunneridae</taxon>
        <taxon>Pentapetalae</taxon>
        <taxon>asterids</taxon>
        <taxon>lamiids</taxon>
        <taxon>Solanales</taxon>
        <taxon>Solanaceae</taxon>
        <taxon>Solanoideae</taxon>
        <taxon>Solaneae</taxon>
        <taxon>Solanum</taxon>
        <taxon>Solanum subgen. Lycopersicon</taxon>
    </lineage>
</organism>
<protein>
    <recommendedName>
        <fullName evidence="2">Reverse transcriptase/retrotransposon-derived protein RNase H-like domain-containing protein</fullName>
    </recommendedName>
</protein>
<dbReference type="GO" id="GO:0003824">
    <property type="term" value="F:catalytic activity"/>
    <property type="evidence" value="ECO:0007669"/>
    <property type="project" value="UniProtKB-KW"/>
</dbReference>
<dbReference type="AlphaFoldDB" id="A0A3Q7J5Y6"/>
<dbReference type="InterPro" id="IPR043502">
    <property type="entry name" value="DNA/RNA_pol_sf"/>
</dbReference>
<dbReference type="Gene3D" id="3.30.70.270">
    <property type="match status" value="1"/>
</dbReference>
<dbReference type="PANTHER" id="PTHR37984">
    <property type="entry name" value="PROTEIN CBG26694"/>
    <property type="match status" value="1"/>
</dbReference>
<evidence type="ECO:0000313" key="3">
    <source>
        <dbReference type="EnsemblPlants" id="Solyc12g019597.1.1"/>
    </source>
</evidence>
<dbReference type="Gramene" id="Solyc12g019597.1.1">
    <property type="protein sequence ID" value="Solyc12g019597.1.1"/>
    <property type="gene ID" value="Solyc12g019597.1"/>
</dbReference>
<keyword evidence="4" id="KW-1185">Reference proteome</keyword>
<dbReference type="InterPro" id="IPR050951">
    <property type="entry name" value="Retrovirus_Pol_polyprotein"/>
</dbReference>
<reference evidence="3" key="2">
    <citation type="submission" date="2019-01" db="UniProtKB">
        <authorList>
            <consortium name="EnsemblPlants"/>
        </authorList>
    </citation>
    <scope>IDENTIFICATION</scope>
    <source>
        <strain evidence="3">cv. Heinz 1706</strain>
    </source>
</reference>
<evidence type="ECO:0000259" key="2">
    <source>
        <dbReference type="Pfam" id="PF17919"/>
    </source>
</evidence>
<dbReference type="SUPFAM" id="SSF56672">
    <property type="entry name" value="DNA/RNA polymerases"/>
    <property type="match status" value="1"/>
</dbReference>
<dbReference type="FunFam" id="3.30.70.270:FF:000020">
    <property type="entry name" value="Transposon Tf2-6 polyprotein-like Protein"/>
    <property type="match status" value="1"/>
</dbReference>
<reference evidence="3" key="1">
    <citation type="journal article" date="2012" name="Nature">
        <title>The tomato genome sequence provides insights into fleshy fruit evolution.</title>
        <authorList>
            <consortium name="Tomato Genome Consortium"/>
        </authorList>
    </citation>
    <scope>NUCLEOTIDE SEQUENCE [LARGE SCALE GENOMIC DNA]</scope>
    <source>
        <strain evidence="3">cv. Heinz 1706</strain>
    </source>
</reference>